<dbReference type="EMBL" id="AM746676">
    <property type="protein sequence ID" value="CAN97313.1"/>
    <property type="molecule type" value="Genomic_DNA"/>
</dbReference>
<dbReference type="SMART" id="SM01321">
    <property type="entry name" value="Y1_Tnp"/>
    <property type="match status" value="1"/>
</dbReference>
<protein>
    <submittedName>
        <fullName evidence="2">Transposase</fullName>
    </submittedName>
</protein>
<accession>A9ERN9</accession>
<gene>
    <name evidence="2" type="ordered locus">sce7144</name>
</gene>
<dbReference type="eggNOG" id="COG1943">
    <property type="taxonomic scope" value="Bacteria"/>
</dbReference>
<dbReference type="STRING" id="448385.sce7144"/>
<evidence type="ECO:0000313" key="2">
    <source>
        <dbReference type="EMBL" id="CAN97313.1"/>
    </source>
</evidence>
<dbReference type="AlphaFoldDB" id="A9ERN9"/>
<keyword evidence="3" id="KW-1185">Reference proteome</keyword>
<evidence type="ECO:0000259" key="1">
    <source>
        <dbReference type="SMART" id="SM01321"/>
    </source>
</evidence>
<organism evidence="2 3">
    <name type="scientific">Sorangium cellulosum (strain So ce56)</name>
    <name type="common">Polyangium cellulosum (strain So ce56)</name>
    <dbReference type="NCBI Taxonomy" id="448385"/>
    <lineage>
        <taxon>Bacteria</taxon>
        <taxon>Pseudomonadati</taxon>
        <taxon>Myxococcota</taxon>
        <taxon>Polyangia</taxon>
        <taxon>Polyangiales</taxon>
        <taxon>Polyangiaceae</taxon>
        <taxon>Sorangium</taxon>
    </lineage>
</organism>
<dbReference type="Gene3D" id="3.30.70.1290">
    <property type="entry name" value="Transposase IS200-like"/>
    <property type="match status" value="1"/>
</dbReference>
<dbReference type="GO" id="GO:0003677">
    <property type="term" value="F:DNA binding"/>
    <property type="evidence" value="ECO:0007669"/>
    <property type="project" value="InterPro"/>
</dbReference>
<dbReference type="GO" id="GO:0006313">
    <property type="term" value="P:DNA transposition"/>
    <property type="evidence" value="ECO:0007669"/>
    <property type="project" value="InterPro"/>
</dbReference>
<dbReference type="PANTHER" id="PTHR34322:SF2">
    <property type="entry name" value="TRANSPOSASE IS200-LIKE DOMAIN-CONTAINING PROTEIN"/>
    <property type="match status" value="1"/>
</dbReference>
<dbReference type="Proteomes" id="UP000002139">
    <property type="component" value="Chromosome"/>
</dbReference>
<dbReference type="InterPro" id="IPR002686">
    <property type="entry name" value="Transposase_17"/>
</dbReference>
<reference evidence="2 3" key="1">
    <citation type="journal article" date="2007" name="Nat. Biotechnol.">
        <title>Complete genome sequence of the myxobacterium Sorangium cellulosum.</title>
        <authorList>
            <person name="Schneiker S."/>
            <person name="Perlova O."/>
            <person name="Kaiser O."/>
            <person name="Gerth K."/>
            <person name="Alici A."/>
            <person name="Altmeyer M.O."/>
            <person name="Bartels D."/>
            <person name="Bekel T."/>
            <person name="Beyer S."/>
            <person name="Bode E."/>
            <person name="Bode H.B."/>
            <person name="Bolten C.J."/>
            <person name="Choudhuri J.V."/>
            <person name="Doss S."/>
            <person name="Elnakady Y.A."/>
            <person name="Frank B."/>
            <person name="Gaigalat L."/>
            <person name="Goesmann A."/>
            <person name="Groeger C."/>
            <person name="Gross F."/>
            <person name="Jelsbak L."/>
            <person name="Jelsbak L."/>
            <person name="Kalinowski J."/>
            <person name="Kegler C."/>
            <person name="Knauber T."/>
            <person name="Konietzny S."/>
            <person name="Kopp M."/>
            <person name="Krause L."/>
            <person name="Krug D."/>
            <person name="Linke B."/>
            <person name="Mahmud T."/>
            <person name="Martinez-Arias R."/>
            <person name="McHardy A.C."/>
            <person name="Merai M."/>
            <person name="Meyer F."/>
            <person name="Mormann S."/>
            <person name="Munoz-Dorado J."/>
            <person name="Perez J."/>
            <person name="Pradella S."/>
            <person name="Rachid S."/>
            <person name="Raddatz G."/>
            <person name="Rosenau F."/>
            <person name="Rueckert C."/>
            <person name="Sasse F."/>
            <person name="Scharfe M."/>
            <person name="Schuster S.C."/>
            <person name="Suen G."/>
            <person name="Treuner-Lange A."/>
            <person name="Velicer G.J."/>
            <person name="Vorholter F.-J."/>
            <person name="Weissman K.J."/>
            <person name="Welch R.D."/>
            <person name="Wenzel S.C."/>
            <person name="Whitworth D.E."/>
            <person name="Wilhelm S."/>
            <person name="Wittmann C."/>
            <person name="Bloecker H."/>
            <person name="Puehler A."/>
            <person name="Mueller R."/>
        </authorList>
    </citation>
    <scope>NUCLEOTIDE SEQUENCE [LARGE SCALE GENOMIC DNA]</scope>
    <source>
        <strain evidence="3">So ce56</strain>
    </source>
</reference>
<dbReference type="GO" id="GO:0004803">
    <property type="term" value="F:transposase activity"/>
    <property type="evidence" value="ECO:0007669"/>
    <property type="project" value="InterPro"/>
</dbReference>
<dbReference type="PANTHER" id="PTHR34322">
    <property type="entry name" value="TRANSPOSASE, Y1_TNP DOMAIN-CONTAINING"/>
    <property type="match status" value="1"/>
</dbReference>
<name>A9ERN9_SORC5</name>
<sequence length="322" mass="35651">MIDGNPWHGACLSAPAMSQPREIVAGATYLITRRVLRRHLLFRPDAAITRLLVYVLAVSTRRFDIEVHALCAMSTHLHLVVTDSRGVLPRFLQFFHRIVALGTKVLRGWEGPVWDHEATSVVRLLTRAAVVEKIAYVMANPVAAGLVQHAREWPGAKVDVDELGRGVLRAARPSVYLDPENPQWPEEATVSLALPPAIEQDSAEGFRQDVSAELERLEARARAEVQRRGLRFLGAEGAGKVSPYERVTSFEPLRDGNPTFAVGREQGDAWRIAGAAVRAFRASYRAALERWRAGVRSAVFPAGTWWMRTFHGASVADVVLTV</sequence>
<dbReference type="InterPro" id="IPR036515">
    <property type="entry name" value="Transposase_17_sf"/>
</dbReference>
<dbReference type="HOGENOM" id="CLU_876165_0_0_7"/>
<dbReference type="KEGG" id="scl:sce7144"/>
<evidence type="ECO:0000313" key="3">
    <source>
        <dbReference type="Proteomes" id="UP000002139"/>
    </source>
</evidence>
<proteinExistence type="predicted"/>
<dbReference type="SUPFAM" id="SSF143422">
    <property type="entry name" value="Transposase IS200-like"/>
    <property type="match status" value="1"/>
</dbReference>
<feature type="domain" description="Transposase IS200-like" evidence="1">
    <location>
        <begin position="24"/>
        <end position="140"/>
    </location>
</feature>